<dbReference type="STRING" id="591205.SAMN05421538_102343"/>
<dbReference type="InterPro" id="IPR045516">
    <property type="entry name" value="DUF6477"/>
</dbReference>
<gene>
    <name evidence="2" type="ORF">SAMN05421538_102343</name>
</gene>
<protein>
    <submittedName>
        <fullName evidence="2">Uncharacterized protein</fullName>
    </submittedName>
</protein>
<name>A0A1G6XCI9_9RHOB</name>
<accession>A0A1G6XCI9</accession>
<keyword evidence="3" id="KW-1185">Reference proteome</keyword>
<dbReference type="EMBL" id="FNAH01000002">
    <property type="protein sequence ID" value="SDD75006.1"/>
    <property type="molecule type" value="Genomic_DNA"/>
</dbReference>
<evidence type="ECO:0000313" key="2">
    <source>
        <dbReference type="EMBL" id="SDD75006.1"/>
    </source>
</evidence>
<organism evidence="2 3">
    <name type="scientific">Paracoccus isoporae</name>
    <dbReference type="NCBI Taxonomy" id="591205"/>
    <lineage>
        <taxon>Bacteria</taxon>
        <taxon>Pseudomonadati</taxon>
        <taxon>Pseudomonadota</taxon>
        <taxon>Alphaproteobacteria</taxon>
        <taxon>Rhodobacterales</taxon>
        <taxon>Paracoccaceae</taxon>
        <taxon>Paracoccus</taxon>
    </lineage>
</organism>
<evidence type="ECO:0000256" key="1">
    <source>
        <dbReference type="SAM" id="MobiDB-lite"/>
    </source>
</evidence>
<dbReference type="Pfam" id="PF20083">
    <property type="entry name" value="DUF6477"/>
    <property type="match status" value="1"/>
</dbReference>
<proteinExistence type="predicted"/>
<reference evidence="2 3" key="1">
    <citation type="submission" date="2016-10" db="EMBL/GenBank/DDBJ databases">
        <authorList>
            <person name="de Groot N.N."/>
        </authorList>
    </citation>
    <scope>NUCLEOTIDE SEQUENCE [LARGE SCALE GENOMIC DNA]</scope>
    <source>
        <strain evidence="2 3">DSM 22220</strain>
    </source>
</reference>
<sequence length="135" mass="14644">MSIEIRQDRFHIAAPQPGPRRPATLIRAAQAGQGRWRRDRDLARLLGLDQAPDRAAGLAALRRAEWRQEAARRARAPDYDPHRHVLLMIALLAELQAGQDASGPAQGTGPGPALRLVARPVPPNARGTCPPAPRA</sequence>
<feature type="region of interest" description="Disordered" evidence="1">
    <location>
        <begin position="98"/>
        <end position="135"/>
    </location>
</feature>
<dbReference type="AlphaFoldDB" id="A0A1G6XCI9"/>
<evidence type="ECO:0000313" key="3">
    <source>
        <dbReference type="Proteomes" id="UP000199344"/>
    </source>
</evidence>
<dbReference type="RefSeq" id="WP_176804925.1">
    <property type="nucleotide sequence ID" value="NZ_FNAH01000002.1"/>
</dbReference>
<dbReference type="Proteomes" id="UP000199344">
    <property type="component" value="Unassembled WGS sequence"/>
</dbReference>